<accession>A0ABR2R434</accession>
<dbReference type="Proteomes" id="UP001396334">
    <property type="component" value="Unassembled WGS sequence"/>
</dbReference>
<protein>
    <submittedName>
        <fullName evidence="2">Uncharacterized protein</fullName>
    </submittedName>
</protein>
<reference evidence="2 3" key="1">
    <citation type="journal article" date="2024" name="G3 (Bethesda)">
        <title>Genome assembly of Hibiscus sabdariffa L. provides insights into metabolisms of medicinal natural products.</title>
        <authorList>
            <person name="Kim T."/>
        </authorList>
    </citation>
    <scope>NUCLEOTIDE SEQUENCE [LARGE SCALE GENOMIC DNA]</scope>
    <source>
        <strain evidence="2">TK-2024</strain>
        <tissue evidence="2">Old leaves</tissue>
    </source>
</reference>
<dbReference type="Gene3D" id="3.40.50.720">
    <property type="entry name" value="NAD(P)-binding Rossmann-like Domain"/>
    <property type="match status" value="1"/>
</dbReference>
<evidence type="ECO:0000256" key="1">
    <source>
        <dbReference type="SAM" id="Phobius"/>
    </source>
</evidence>
<gene>
    <name evidence="2" type="ORF">V6N11_074627</name>
</gene>
<evidence type="ECO:0000313" key="3">
    <source>
        <dbReference type="Proteomes" id="UP001396334"/>
    </source>
</evidence>
<organism evidence="2 3">
    <name type="scientific">Hibiscus sabdariffa</name>
    <name type="common">roselle</name>
    <dbReference type="NCBI Taxonomy" id="183260"/>
    <lineage>
        <taxon>Eukaryota</taxon>
        <taxon>Viridiplantae</taxon>
        <taxon>Streptophyta</taxon>
        <taxon>Embryophyta</taxon>
        <taxon>Tracheophyta</taxon>
        <taxon>Spermatophyta</taxon>
        <taxon>Magnoliopsida</taxon>
        <taxon>eudicotyledons</taxon>
        <taxon>Gunneridae</taxon>
        <taxon>Pentapetalae</taxon>
        <taxon>rosids</taxon>
        <taxon>malvids</taxon>
        <taxon>Malvales</taxon>
        <taxon>Malvaceae</taxon>
        <taxon>Malvoideae</taxon>
        <taxon>Hibiscus</taxon>
    </lineage>
</organism>
<keyword evidence="1" id="KW-0472">Membrane</keyword>
<dbReference type="EMBL" id="JBBPBN010000026">
    <property type="protein sequence ID" value="KAK9007708.1"/>
    <property type="molecule type" value="Genomic_DNA"/>
</dbReference>
<keyword evidence="1" id="KW-1133">Transmembrane helix</keyword>
<sequence length="70" mass="8007">MDKHDKPGRYKSVALVIGVTGIFSNSLTEILPYSDTPDGLWKVYGVARRPRSRPPWTNHLPVGYIYEINY</sequence>
<feature type="transmembrane region" description="Helical" evidence="1">
    <location>
        <begin position="12"/>
        <end position="33"/>
    </location>
</feature>
<keyword evidence="3" id="KW-1185">Reference proteome</keyword>
<keyword evidence="1" id="KW-0812">Transmembrane</keyword>
<dbReference type="PANTHER" id="PTHR32487">
    <property type="entry name" value="3-OXO-DELTA(4,5)-STEROID 5-BETA-REDUCTASE"/>
    <property type="match status" value="1"/>
</dbReference>
<evidence type="ECO:0000313" key="2">
    <source>
        <dbReference type="EMBL" id="KAK9007708.1"/>
    </source>
</evidence>
<name>A0ABR2R434_9ROSI</name>
<dbReference type="PANTHER" id="PTHR32487:SF31">
    <property type="entry name" value="NAD-DEPENDENT EPIMERASE_DEHYDRATASE DOMAIN-CONTAINING PROTEIN"/>
    <property type="match status" value="1"/>
</dbReference>
<comment type="caution">
    <text evidence="2">The sequence shown here is derived from an EMBL/GenBank/DDBJ whole genome shotgun (WGS) entry which is preliminary data.</text>
</comment>
<proteinExistence type="predicted"/>